<dbReference type="EMBL" id="JYDT01000274">
    <property type="protein sequence ID" value="KRY81024.1"/>
    <property type="molecule type" value="Genomic_DNA"/>
</dbReference>
<proteinExistence type="predicted"/>
<accession>A0A0V1F4M7</accession>
<dbReference type="EMBL" id="JYDT01000274">
    <property type="protein sequence ID" value="KRY81019.1"/>
    <property type="molecule type" value="Genomic_DNA"/>
</dbReference>
<evidence type="ECO:0000256" key="1">
    <source>
        <dbReference type="SAM" id="MobiDB-lite"/>
    </source>
</evidence>
<dbReference type="Proteomes" id="UP000054995">
    <property type="component" value="Unassembled WGS sequence"/>
</dbReference>
<evidence type="ECO:0000313" key="6">
    <source>
        <dbReference type="Proteomes" id="UP000054995"/>
    </source>
</evidence>
<keyword evidence="6" id="KW-1185">Reference proteome</keyword>
<sequence>MVLEDQGWFTVERCGCWRKSEVIMFCACDIREKGRMVGSSWTDKMNAETNPAVDTGGLSVSDDSDSGLVGATNEPP</sequence>
<evidence type="ECO:0000313" key="5">
    <source>
        <dbReference type="EMBL" id="KRY83371.1"/>
    </source>
</evidence>
<name>A0A0V1F4M7_TRIPS</name>
<feature type="compositionally biased region" description="Low complexity" evidence="1">
    <location>
        <begin position="53"/>
        <end position="70"/>
    </location>
</feature>
<evidence type="ECO:0000313" key="2">
    <source>
        <dbReference type="EMBL" id="KRY80792.1"/>
    </source>
</evidence>
<dbReference type="EMBL" id="JYDT01000326">
    <property type="protein sequence ID" value="KRY80792.1"/>
    <property type="molecule type" value="Genomic_DNA"/>
</dbReference>
<organism evidence="4 6">
    <name type="scientific">Trichinella pseudospiralis</name>
    <name type="common">Parasitic roundworm</name>
    <dbReference type="NCBI Taxonomy" id="6337"/>
    <lineage>
        <taxon>Eukaryota</taxon>
        <taxon>Metazoa</taxon>
        <taxon>Ecdysozoa</taxon>
        <taxon>Nematoda</taxon>
        <taxon>Enoplea</taxon>
        <taxon>Dorylaimia</taxon>
        <taxon>Trichinellida</taxon>
        <taxon>Trichinellidae</taxon>
        <taxon>Trichinella</taxon>
    </lineage>
</organism>
<gene>
    <name evidence="2" type="ORF">T4D_13886</name>
    <name evidence="5" type="ORF">T4D_13981</name>
    <name evidence="4" type="ORF">T4D_14830</name>
    <name evidence="3" type="ORF">T4D_15731</name>
</gene>
<dbReference type="AlphaFoldDB" id="A0A0V1F4M7"/>
<protein>
    <submittedName>
        <fullName evidence="4">Uncharacterized protein</fullName>
    </submittedName>
</protein>
<evidence type="ECO:0000313" key="4">
    <source>
        <dbReference type="EMBL" id="KRY81024.1"/>
    </source>
</evidence>
<comment type="caution">
    <text evidence="4">The sequence shown here is derived from an EMBL/GenBank/DDBJ whole genome shotgun (WGS) entry which is preliminary data.</text>
</comment>
<dbReference type="EMBL" id="JYDT01000142">
    <property type="protein sequence ID" value="KRY83371.1"/>
    <property type="molecule type" value="Genomic_DNA"/>
</dbReference>
<reference evidence="4 6" key="1">
    <citation type="submission" date="2015-01" db="EMBL/GenBank/DDBJ databases">
        <title>Evolution of Trichinella species and genotypes.</title>
        <authorList>
            <person name="Korhonen P.K."/>
            <person name="Edoardo P."/>
            <person name="Giuseppe L.R."/>
            <person name="Gasser R.B."/>
        </authorList>
    </citation>
    <scope>NUCLEOTIDE SEQUENCE [LARGE SCALE GENOMIC DNA]</scope>
    <source>
        <strain evidence="4">ISS470</strain>
    </source>
</reference>
<evidence type="ECO:0000313" key="3">
    <source>
        <dbReference type="EMBL" id="KRY81019.1"/>
    </source>
</evidence>
<feature type="region of interest" description="Disordered" evidence="1">
    <location>
        <begin position="42"/>
        <end position="76"/>
    </location>
</feature>